<protein>
    <submittedName>
        <fullName evidence="2">Uncharacterized protein YbjT (DUF2867 family)</fullName>
    </submittedName>
</protein>
<gene>
    <name evidence="2" type="ORF">GGQ54_001572</name>
</gene>
<dbReference type="EMBL" id="JACBZS010000001">
    <property type="protein sequence ID" value="NYI71012.1"/>
    <property type="molecule type" value="Genomic_DNA"/>
</dbReference>
<dbReference type="Gene3D" id="3.90.25.10">
    <property type="entry name" value="UDP-galactose 4-epimerase, domain 1"/>
    <property type="match status" value="1"/>
</dbReference>
<organism evidence="2 3">
    <name type="scientific">Naumannella cuiyingiana</name>
    <dbReference type="NCBI Taxonomy" id="1347891"/>
    <lineage>
        <taxon>Bacteria</taxon>
        <taxon>Bacillati</taxon>
        <taxon>Actinomycetota</taxon>
        <taxon>Actinomycetes</taxon>
        <taxon>Propionibacteriales</taxon>
        <taxon>Propionibacteriaceae</taxon>
        <taxon>Naumannella</taxon>
    </lineage>
</organism>
<evidence type="ECO:0000313" key="3">
    <source>
        <dbReference type="Proteomes" id="UP000527616"/>
    </source>
</evidence>
<reference evidence="2 3" key="1">
    <citation type="submission" date="2020-07" db="EMBL/GenBank/DDBJ databases">
        <title>Sequencing the genomes of 1000 actinobacteria strains.</title>
        <authorList>
            <person name="Klenk H.-P."/>
        </authorList>
    </citation>
    <scope>NUCLEOTIDE SEQUENCE [LARGE SCALE GENOMIC DNA]</scope>
    <source>
        <strain evidence="2 3">DSM 103164</strain>
    </source>
</reference>
<dbReference type="PANTHER" id="PTHR43162:SF1">
    <property type="entry name" value="PRESTALK A DIFFERENTIATION PROTEIN A"/>
    <property type="match status" value="1"/>
</dbReference>
<evidence type="ECO:0000313" key="2">
    <source>
        <dbReference type="EMBL" id="NYI71012.1"/>
    </source>
</evidence>
<comment type="caution">
    <text evidence="2">The sequence shown here is derived from an EMBL/GenBank/DDBJ whole genome shotgun (WGS) entry which is preliminary data.</text>
</comment>
<dbReference type="InterPro" id="IPR036291">
    <property type="entry name" value="NAD(P)-bd_dom_sf"/>
</dbReference>
<proteinExistence type="predicted"/>
<evidence type="ECO:0000259" key="1">
    <source>
        <dbReference type="Pfam" id="PF13460"/>
    </source>
</evidence>
<dbReference type="Proteomes" id="UP000527616">
    <property type="component" value="Unassembled WGS sequence"/>
</dbReference>
<sequence>MNAESITVLGGTGKTGRRLAHQLEASDYRVKAASRRGPTRFDWADEASWGEALSDASAVYIVPDESPGGTDRLASFALRAVGSGVRRLVLLSAREWADTGYAEGLAREEVVRGSGAEWTILRPVWFAQNFSEEPFLADGVKEGELVFGTGDGAHPFIDAEDIAAVAAAALTQDHHHGKEYELTGPRAITIAEAVEIIAIELGRPIRAYAATAEEYRAFLTERYYSPEGAEGSVAMSDFIRSGNDARVSDGVQRALGREPRDFTEYVRAAAASGAWAAQ</sequence>
<dbReference type="AlphaFoldDB" id="A0A7Z0D8T3"/>
<dbReference type="Gene3D" id="3.40.50.720">
    <property type="entry name" value="NAD(P)-binding Rossmann-like Domain"/>
    <property type="match status" value="1"/>
</dbReference>
<dbReference type="InterPro" id="IPR016040">
    <property type="entry name" value="NAD(P)-bd_dom"/>
</dbReference>
<dbReference type="PANTHER" id="PTHR43162">
    <property type="match status" value="1"/>
</dbReference>
<dbReference type="RefSeq" id="WP_179444894.1">
    <property type="nucleotide sequence ID" value="NZ_JACBZS010000001.1"/>
</dbReference>
<dbReference type="InterPro" id="IPR051604">
    <property type="entry name" value="Ergot_Alk_Oxidoreductase"/>
</dbReference>
<keyword evidence="3" id="KW-1185">Reference proteome</keyword>
<name>A0A7Z0D8T3_9ACTN</name>
<dbReference type="Pfam" id="PF13460">
    <property type="entry name" value="NAD_binding_10"/>
    <property type="match status" value="1"/>
</dbReference>
<feature type="domain" description="NAD(P)-binding" evidence="1">
    <location>
        <begin position="10"/>
        <end position="172"/>
    </location>
</feature>
<accession>A0A7Z0D8T3</accession>
<dbReference type="SUPFAM" id="SSF51735">
    <property type="entry name" value="NAD(P)-binding Rossmann-fold domains"/>
    <property type="match status" value="1"/>
</dbReference>